<sequence>MLLATLLVDYPILRETLSNAPGVTLTWEQSDLTGDGDHRMLVWVDGSDDEIAAFEAGLDVDPTVAESLQEIAFGDRWLYQLELTSAGKATSVYPTVIKEGGVLQEVTATDEGWFFRVAFPSNEALERFHAFFLERDLEVDVRKLRDTRETADSGDTRSQFGVTNRQREALVAAVDAGYLDIPQSCSLAELGERLDISQNAASERFRRGVRTLIENTVYSDDRSL</sequence>
<evidence type="ECO:0000256" key="2">
    <source>
        <dbReference type="ARBA" id="ARBA00023163"/>
    </source>
</evidence>
<protein>
    <submittedName>
        <fullName evidence="5">Helix-turn-helix domain-containing protein</fullName>
    </submittedName>
</protein>
<dbReference type="InterPro" id="IPR031803">
    <property type="entry name" value="BAT_GAF/HTH-assoc"/>
</dbReference>
<gene>
    <name evidence="5" type="ORF">NDI89_02085</name>
</gene>
<keyword evidence="2" id="KW-0804">Transcription</keyword>
<organism evidence="5 6">
    <name type="scientific">Natrinema salsiterrestre</name>
    <dbReference type="NCBI Taxonomy" id="2950540"/>
    <lineage>
        <taxon>Archaea</taxon>
        <taxon>Methanobacteriati</taxon>
        <taxon>Methanobacteriota</taxon>
        <taxon>Stenosarchaea group</taxon>
        <taxon>Halobacteria</taxon>
        <taxon>Halobacteriales</taxon>
        <taxon>Natrialbaceae</taxon>
        <taxon>Natrinema</taxon>
    </lineage>
</organism>
<evidence type="ECO:0000313" key="6">
    <source>
        <dbReference type="Proteomes" id="UP001154061"/>
    </source>
</evidence>
<reference evidence="5" key="1">
    <citation type="submission" date="2022-06" db="EMBL/GenBank/DDBJ databases">
        <title>Natrinema sp. a new haloarchaeum isolate from saline soil.</title>
        <authorList>
            <person name="Strakova D."/>
            <person name="Galisteo C."/>
            <person name="Sanchez-Porro C."/>
            <person name="Ventosa A."/>
        </authorList>
    </citation>
    <scope>NUCLEOTIDE SEQUENCE</scope>
    <source>
        <strain evidence="5">S1CR25-10</strain>
    </source>
</reference>
<evidence type="ECO:0000259" key="3">
    <source>
        <dbReference type="Pfam" id="PF04967"/>
    </source>
</evidence>
<dbReference type="EMBL" id="JAMQOT010000001">
    <property type="protein sequence ID" value="MDF9744364.1"/>
    <property type="molecule type" value="Genomic_DNA"/>
</dbReference>
<evidence type="ECO:0000313" key="5">
    <source>
        <dbReference type="EMBL" id="MDF9744364.1"/>
    </source>
</evidence>
<evidence type="ECO:0000259" key="4">
    <source>
        <dbReference type="Pfam" id="PF15915"/>
    </source>
</evidence>
<dbReference type="InterPro" id="IPR007050">
    <property type="entry name" value="HTH_bacterioopsin"/>
</dbReference>
<evidence type="ECO:0000256" key="1">
    <source>
        <dbReference type="ARBA" id="ARBA00023015"/>
    </source>
</evidence>
<dbReference type="Pfam" id="PF04967">
    <property type="entry name" value="HTH_10"/>
    <property type="match status" value="1"/>
</dbReference>
<name>A0A9Q4KZF1_9EURY</name>
<dbReference type="RefSeq" id="WP_277519853.1">
    <property type="nucleotide sequence ID" value="NZ_JAMQOT010000001.1"/>
</dbReference>
<feature type="domain" description="Bacterioopsin transcriptional activator GAF and HTH associated" evidence="4">
    <location>
        <begin position="16"/>
        <end position="153"/>
    </location>
</feature>
<feature type="domain" description="HTH bat-type" evidence="3">
    <location>
        <begin position="163"/>
        <end position="214"/>
    </location>
</feature>
<dbReference type="Pfam" id="PF15915">
    <property type="entry name" value="BAT"/>
    <property type="match status" value="1"/>
</dbReference>
<accession>A0A9Q4KZF1</accession>
<dbReference type="PANTHER" id="PTHR34236">
    <property type="entry name" value="DIMETHYL SULFOXIDE REDUCTASE TRANSCRIPTIONAL ACTIVATOR"/>
    <property type="match status" value="1"/>
</dbReference>
<dbReference type="AlphaFoldDB" id="A0A9Q4KZF1"/>
<proteinExistence type="predicted"/>
<dbReference type="Proteomes" id="UP001154061">
    <property type="component" value="Unassembled WGS sequence"/>
</dbReference>
<keyword evidence="6" id="KW-1185">Reference proteome</keyword>
<keyword evidence="1" id="KW-0805">Transcription regulation</keyword>
<comment type="caution">
    <text evidence="5">The sequence shown here is derived from an EMBL/GenBank/DDBJ whole genome shotgun (WGS) entry which is preliminary data.</text>
</comment>
<dbReference type="PANTHER" id="PTHR34236:SF1">
    <property type="entry name" value="DIMETHYL SULFOXIDE REDUCTASE TRANSCRIPTIONAL ACTIVATOR"/>
    <property type="match status" value="1"/>
</dbReference>